<comment type="similarity">
    <text evidence="1">Belongs to the 'phage' integrase family.</text>
</comment>
<dbReference type="Gene3D" id="1.10.150.130">
    <property type="match status" value="1"/>
</dbReference>
<dbReference type="PANTHER" id="PTHR30349">
    <property type="entry name" value="PHAGE INTEGRASE-RELATED"/>
    <property type="match status" value="1"/>
</dbReference>
<dbReference type="GO" id="GO:0015074">
    <property type="term" value="P:DNA integration"/>
    <property type="evidence" value="ECO:0007669"/>
    <property type="project" value="UniProtKB-KW"/>
</dbReference>
<keyword evidence="4" id="KW-0233">DNA recombination</keyword>
<dbReference type="Proteomes" id="UP000265848">
    <property type="component" value="Unassembled WGS sequence"/>
</dbReference>
<dbReference type="PANTHER" id="PTHR30349:SF64">
    <property type="entry name" value="PROPHAGE INTEGRASE INTD-RELATED"/>
    <property type="match status" value="1"/>
</dbReference>
<dbReference type="RefSeq" id="WP_119400704.1">
    <property type="nucleotide sequence ID" value="NZ_QWJJ01000026.1"/>
</dbReference>
<dbReference type="OrthoDB" id="7510934at2"/>
<sequence length="264" mass="29580">MSRAFTSLAPGTRRKYDAVIDPLIEKNGDRDVCKVTRQDVRAIHEKYAATPRKADHYLQVIRLLLNFAKNELEWITTNPAEGIKVFGAQKEFEPWSEAAQDAFRSAADPVALTAMMLGTGTGQRPGDLCGMMWDHFDGDYMEVLQDKTQERISVYCPARLRDYLDTLPKRGRYILARNLTEPLSYDAVYARFKQAREAAGPICAGLVMHGWRYTAAVALAEAGCSDAEIQSVTGHKTAAMAQKYRRRAGQKALSKQAQSRRDSK</sequence>
<reference evidence="7 8" key="1">
    <citation type="submission" date="2018-08" db="EMBL/GenBank/DDBJ databases">
        <title>Pseudooceanicola sediminis CY03 in the family Rhodobacteracea.</title>
        <authorList>
            <person name="Zhang Y.-J."/>
        </authorList>
    </citation>
    <scope>NUCLEOTIDE SEQUENCE [LARGE SCALE GENOMIC DNA]</scope>
    <source>
        <strain evidence="7 8">CY03</strain>
    </source>
</reference>
<keyword evidence="2" id="KW-0229">DNA integration</keyword>
<evidence type="ECO:0000313" key="7">
    <source>
        <dbReference type="EMBL" id="RII36958.1"/>
    </source>
</evidence>
<evidence type="ECO:0000256" key="2">
    <source>
        <dbReference type="ARBA" id="ARBA00022908"/>
    </source>
</evidence>
<dbReference type="InterPro" id="IPR002104">
    <property type="entry name" value="Integrase_catalytic"/>
</dbReference>
<feature type="region of interest" description="Disordered" evidence="5">
    <location>
        <begin position="245"/>
        <end position="264"/>
    </location>
</feature>
<evidence type="ECO:0000313" key="8">
    <source>
        <dbReference type="Proteomes" id="UP000265848"/>
    </source>
</evidence>
<organism evidence="7 8">
    <name type="scientific">Pseudooceanicola sediminis</name>
    <dbReference type="NCBI Taxonomy" id="2211117"/>
    <lineage>
        <taxon>Bacteria</taxon>
        <taxon>Pseudomonadati</taxon>
        <taxon>Pseudomonadota</taxon>
        <taxon>Alphaproteobacteria</taxon>
        <taxon>Rhodobacterales</taxon>
        <taxon>Paracoccaceae</taxon>
        <taxon>Pseudooceanicola</taxon>
    </lineage>
</organism>
<dbReference type="EMBL" id="QWJJ01000026">
    <property type="protein sequence ID" value="RII36958.1"/>
    <property type="molecule type" value="Genomic_DNA"/>
</dbReference>
<comment type="caution">
    <text evidence="7">The sequence shown here is derived from an EMBL/GenBank/DDBJ whole genome shotgun (WGS) entry which is preliminary data.</text>
</comment>
<evidence type="ECO:0000256" key="3">
    <source>
        <dbReference type="ARBA" id="ARBA00023125"/>
    </source>
</evidence>
<dbReference type="Gene3D" id="1.10.443.10">
    <property type="entry name" value="Intergrase catalytic core"/>
    <property type="match status" value="1"/>
</dbReference>
<dbReference type="InterPro" id="IPR011010">
    <property type="entry name" value="DNA_brk_join_enz"/>
</dbReference>
<protein>
    <submittedName>
        <fullName evidence="7">Integrase</fullName>
    </submittedName>
</protein>
<proteinExistence type="inferred from homology"/>
<evidence type="ECO:0000256" key="4">
    <source>
        <dbReference type="ARBA" id="ARBA00023172"/>
    </source>
</evidence>
<gene>
    <name evidence="7" type="ORF">DL237_19700</name>
</gene>
<evidence type="ECO:0000256" key="5">
    <source>
        <dbReference type="SAM" id="MobiDB-lite"/>
    </source>
</evidence>
<dbReference type="InterPro" id="IPR010998">
    <property type="entry name" value="Integrase_recombinase_N"/>
</dbReference>
<dbReference type="PROSITE" id="PS51898">
    <property type="entry name" value="TYR_RECOMBINASE"/>
    <property type="match status" value="1"/>
</dbReference>
<dbReference type="Pfam" id="PF00589">
    <property type="entry name" value="Phage_integrase"/>
    <property type="match status" value="1"/>
</dbReference>
<keyword evidence="3" id="KW-0238">DNA-binding</keyword>
<dbReference type="InterPro" id="IPR050090">
    <property type="entry name" value="Tyrosine_recombinase_XerCD"/>
</dbReference>
<accession>A0A399IUX5</accession>
<dbReference type="GO" id="GO:0003677">
    <property type="term" value="F:DNA binding"/>
    <property type="evidence" value="ECO:0007669"/>
    <property type="project" value="UniProtKB-KW"/>
</dbReference>
<dbReference type="AlphaFoldDB" id="A0A399IUX5"/>
<feature type="domain" description="Tyr recombinase" evidence="6">
    <location>
        <begin position="90"/>
        <end position="258"/>
    </location>
</feature>
<dbReference type="SUPFAM" id="SSF56349">
    <property type="entry name" value="DNA breaking-rejoining enzymes"/>
    <property type="match status" value="1"/>
</dbReference>
<dbReference type="GO" id="GO:0006310">
    <property type="term" value="P:DNA recombination"/>
    <property type="evidence" value="ECO:0007669"/>
    <property type="project" value="UniProtKB-KW"/>
</dbReference>
<dbReference type="InterPro" id="IPR013762">
    <property type="entry name" value="Integrase-like_cat_sf"/>
</dbReference>
<evidence type="ECO:0000256" key="1">
    <source>
        <dbReference type="ARBA" id="ARBA00008857"/>
    </source>
</evidence>
<name>A0A399IUX5_9RHOB</name>
<evidence type="ECO:0000259" key="6">
    <source>
        <dbReference type="PROSITE" id="PS51898"/>
    </source>
</evidence>
<keyword evidence="8" id="KW-1185">Reference proteome</keyword>